<accession>A0ABV9XA01</accession>
<dbReference type="Proteomes" id="UP001595829">
    <property type="component" value="Unassembled WGS sequence"/>
</dbReference>
<evidence type="ECO:0000256" key="8">
    <source>
        <dbReference type="ARBA" id="ARBA00022691"/>
    </source>
</evidence>
<name>A0ABV9XA01_9ACTN</name>
<dbReference type="SUPFAM" id="SSF53335">
    <property type="entry name" value="S-adenosyl-L-methionine-dependent methyltransferases"/>
    <property type="match status" value="1"/>
</dbReference>
<sequence>MSKTLGAAEQIALRGLLGALNDTLPSAMVSAWEGALWAVPRHAFLPERIYVGDDLEPCLRTKSPGSWLRAAYADGPVVTQVNDGAPHGDDERWPSSSASDPAIVLRMLHMLKLSGGHRVLEIGTGTGWNAGLLTHRLGPENVTTMELDPGLWAQAGVNLKSVGLEPTVVRGDGAAGHPDGAPYDRIVATCSVRHVPRAWLHQTPPGGVIVTPWESPWLCYGLLRLVVDGEGGASGRFHPYSAFMLMRTHRTDLRIFRDVVRDEHVPVESETTLSPWAVAGDDWAAQFGIGLQLCDVWHTWHDRPHVRDVASRLWLATTDATSWAAVDWDGRQRERFTVWEYGPRRLWTEVEAAYLWWRMVGRPGPGCFGLRITPDGAHQPWLGHPDRLVPVLG</sequence>
<protein>
    <recommendedName>
        <fullName evidence="4">Protein-L-isoaspartate O-methyltransferase</fullName>
        <ecNumber evidence="3">2.1.1.77</ecNumber>
    </recommendedName>
    <alternativeName>
        <fullName evidence="11">L-isoaspartyl protein carboxyl methyltransferase</fullName>
    </alternativeName>
    <alternativeName>
        <fullName evidence="9">Protein L-isoaspartyl methyltransferase</fullName>
    </alternativeName>
    <alternativeName>
        <fullName evidence="10">Protein-beta-aspartate methyltransferase</fullName>
    </alternativeName>
</protein>
<evidence type="ECO:0000256" key="9">
    <source>
        <dbReference type="ARBA" id="ARBA00030757"/>
    </source>
</evidence>
<dbReference type="RefSeq" id="WP_345691996.1">
    <property type="nucleotide sequence ID" value="NZ_BAABIT010000001.1"/>
</dbReference>
<keyword evidence="5" id="KW-0963">Cytoplasm</keyword>
<reference evidence="13" key="1">
    <citation type="journal article" date="2019" name="Int. J. Syst. Evol. Microbiol.">
        <title>The Global Catalogue of Microorganisms (GCM) 10K type strain sequencing project: providing services to taxonomists for standard genome sequencing and annotation.</title>
        <authorList>
            <consortium name="The Broad Institute Genomics Platform"/>
            <consortium name="The Broad Institute Genome Sequencing Center for Infectious Disease"/>
            <person name="Wu L."/>
            <person name="Ma J."/>
        </authorList>
    </citation>
    <scope>NUCLEOTIDE SEQUENCE [LARGE SCALE GENOMIC DNA]</scope>
    <source>
        <strain evidence="13">CGMCC 4.1648</strain>
    </source>
</reference>
<evidence type="ECO:0000256" key="2">
    <source>
        <dbReference type="ARBA" id="ARBA00005369"/>
    </source>
</evidence>
<evidence type="ECO:0000256" key="4">
    <source>
        <dbReference type="ARBA" id="ARBA00013346"/>
    </source>
</evidence>
<evidence type="ECO:0000256" key="11">
    <source>
        <dbReference type="ARBA" id="ARBA00031350"/>
    </source>
</evidence>
<comment type="similarity">
    <text evidence="2">Belongs to the methyltransferase superfamily. L-isoaspartyl/D-aspartyl protein methyltransferase family.</text>
</comment>
<evidence type="ECO:0000256" key="10">
    <source>
        <dbReference type="ARBA" id="ARBA00031323"/>
    </source>
</evidence>
<dbReference type="EC" id="2.1.1.77" evidence="3"/>
<dbReference type="Gene3D" id="3.40.50.150">
    <property type="entry name" value="Vaccinia Virus protein VP39"/>
    <property type="match status" value="1"/>
</dbReference>
<comment type="subcellular location">
    <subcellularLocation>
        <location evidence="1">Cytoplasm</location>
    </subcellularLocation>
</comment>
<keyword evidence="8" id="KW-0949">S-adenosyl-L-methionine</keyword>
<evidence type="ECO:0000313" key="13">
    <source>
        <dbReference type="Proteomes" id="UP001595829"/>
    </source>
</evidence>
<dbReference type="GO" id="GO:0032259">
    <property type="term" value="P:methylation"/>
    <property type="evidence" value="ECO:0007669"/>
    <property type="project" value="UniProtKB-KW"/>
</dbReference>
<evidence type="ECO:0000256" key="6">
    <source>
        <dbReference type="ARBA" id="ARBA00022603"/>
    </source>
</evidence>
<proteinExistence type="inferred from homology"/>
<keyword evidence="7" id="KW-0808">Transferase</keyword>
<evidence type="ECO:0000256" key="5">
    <source>
        <dbReference type="ARBA" id="ARBA00022490"/>
    </source>
</evidence>
<organism evidence="12 13">
    <name type="scientific">Streptomyces coeruleoprunus</name>
    <dbReference type="NCBI Taxonomy" id="285563"/>
    <lineage>
        <taxon>Bacteria</taxon>
        <taxon>Bacillati</taxon>
        <taxon>Actinomycetota</taxon>
        <taxon>Actinomycetes</taxon>
        <taxon>Kitasatosporales</taxon>
        <taxon>Streptomycetaceae</taxon>
        <taxon>Streptomyces</taxon>
    </lineage>
</organism>
<dbReference type="PANTHER" id="PTHR11579:SF0">
    <property type="entry name" value="PROTEIN-L-ISOASPARTATE(D-ASPARTATE) O-METHYLTRANSFERASE"/>
    <property type="match status" value="1"/>
</dbReference>
<evidence type="ECO:0000256" key="1">
    <source>
        <dbReference type="ARBA" id="ARBA00004496"/>
    </source>
</evidence>
<evidence type="ECO:0000256" key="7">
    <source>
        <dbReference type="ARBA" id="ARBA00022679"/>
    </source>
</evidence>
<dbReference type="Pfam" id="PF01135">
    <property type="entry name" value="PCMT"/>
    <property type="match status" value="1"/>
</dbReference>
<dbReference type="EMBL" id="JBHSJD010000001">
    <property type="protein sequence ID" value="MFC5020976.1"/>
    <property type="molecule type" value="Genomic_DNA"/>
</dbReference>
<dbReference type="InterPro" id="IPR029063">
    <property type="entry name" value="SAM-dependent_MTases_sf"/>
</dbReference>
<dbReference type="CDD" id="cd02440">
    <property type="entry name" value="AdoMet_MTases"/>
    <property type="match status" value="1"/>
</dbReference>
<gene>
    <name evidence="12" type="ORF">ACFPM3_02280</name>
</gene>
<dbReference type="InterPro" id="IPR000682">
    <property type="entry name" value="PCMT"/>
</dbReference>
<keyword evidence="6 12" id="KW-0489">Methyltransferase</keyword>
<keyword evidence="13" id="KW-1185">Reference proteome</keyword>
<evidence type="ECO:0000256" key="3">
    <source>
        <dbReference type="ARBA" id="ARBA00011890"/>
    </source>
</evidence>
<evidence type="ECO:0000313" key="12">
    <source>
        <dbReference type="EMBL" id="MFC5020976.1"/>
    </source>
</evidence>
<dbReference type="PANTHER" id="PTHR11579">
    <property type="entry name" value="PROTEIN-L-ISOASPARTATE O-METHYLTRANSFERASE"/>
    <property type="match status" value="1"/>
</dbReference>
<dbReference type="GO" id="GO:0008168">
    <property type="term" value="F:methyltransferase activity"/>
    <property type="evidence" value="ECO:0007669"/>
    <property type="project" value="UniProtKB-KW"/>
</dbReference>
<comment type="caution">
    <text evidence="12">The sequence shown here is derived from an EMBL/GenBank/DDBJ whole genome shotgun (WGS) entry which is preliminary data.</text>
</comment>